<evidence type="ECO:0000256" key="1">
    <source>
        <dbReference type="SAM" id="MobiDB-lite"/>
    </source>
</evidence>
<organism evidence="3">
    <name type="scientific">Sesamum calycinum</name>
    <dbReference type="NCBI Taxonomy" id="2727403"/>
    <lineage>
        <taxon>Eukaryota</taxon>
        <taxon>Viridiplantae</taxon>
        <taxon>Streptophyta</taxon>
        <taxon>Embryophyta</taxon>
        <taxon>Tracheophyta</taxon>
        <taxon>Spermatophyta</taxon>
        <taxon>Magnoliopsida</taxon>
        <taxon>eudicotyledons</taxon>
        <taxon>Gunneridae</taxon>
        <taxon>Pentapetalae</taxon>
        <taxon>asterids</taxon>
        <taxon>lamiids</taxon>
        <taxon>Lamiales</taxon>
        <taxon>Pedaliaceae</taxon>
        <taxon>Sesamum</taxon>
    </lineage>
</organism>
<feature type="region of interest" description="Disordered" evidence="1">
    <location>
        <begin position="568"/>
        <end position="610"/>
    </location>
</feature>
<feature type="domain" description="Aminotransferase-like plant mobile" evidence="2">
    <location>
        <begin position="249"/>
        <end position="468"/>
    </location>
</feature>
<dbReference type="InterPro" id="IPR019557">
    <property type="entry name" value="AminoTfrase-like_pln_mobile"/>
</dbReference>
<sequence>MVYFKDKSFPSGERHLIILDNQNQPLEKGTILAIYAPLIGGKNVNPWPRLTNSSHLGEWCQEISLSKNVNEWTLRATHHEPPHHQPSDDFAHLCTLGRSIIEGYWEWTEDVLSRCGDSLRHLKIYDAVYASLFTYDHNSDIDKAFCEVWCPLTNTLLTSAGKMSISLWDLRELAGLPMTGCLYDEVVPSALELTGIDEKRFIPNSSKYSFYAYHLFQSADDNRCSHKTVRPKSTHNPLSDIAIHERWSTAEEALFAKLWIQRSLKEEVYLAAYLACWLCTFVLPDKDVNSIHPSTFKMASLMANARRVNLAIPVLASIYEGLNTIATSPKPVGTSHPFPIHFVYAWLACYFKTYYSIWQESFGPKMTRFSGEGGAKYYEPREAHKQIHKAEFVSWACNMLVKDGSFKFVDGHAEELDHNYFVAIRSSYLTLRQGGKFIIERYRPHRFGGQFGYFQDVPGTLKYDTRVASLEEGLRYWRLCILSKSSSKAWFSCLPTNAKKLCSEAYKAWWAKVHGTFFDDNIAFLIRSKSIKITLKRKKNEDKQVDGGENNSPQALVPPIVIECDSQAAVAEASKGKDSSDNVADNDSSNKDRHWKKAKEGTYAFESNID</sequence>
<dbReference type="AlphaFoldDB" id="A0AAW2JEN8"/>
<comment type="caution">
    <text evidence="3">The sequence shown here is derived from an EMBL/GenBank/DDBJ whole genome shotgun (WGS) entry which is preliminary data.</text>
</comment>
<dbReference type="PANTHER" id="PTHR36607">
    <property type="entry name" value="1,2-DIHYDROXY-3-KETO-5-METHYLTHIOPENTENE DIOXYGENASE 4"/>
    <property type="match status" value="1"/>
</dbReference>
<protein>
    <recommendedName>
        <fullName evidence="2">Aminotransferase-like plant mobile domain-containing protein</fullName>
    </recommendedName>
</protein>
<accession>A0AAW2JEN8</accession>
<dbReference type="EMBL" id="JACGWM010001466">
    <property type="protein sequence ID" value="KAL0292804.1"/>
    <property type="molecule type" value="Genomic_DNA"/>
</dbReference>
<dbReference type="PANTHER" id="PTHR36607:SF23">
    <property type="entry name" value="AMINOTRANSFERASE-LIKE PLANT MOBILE DOMAIN-CONTAINING PROTEIN"/>
    <property type="match status" value="1"/>
</dbReference>
<reference evidence="3" key="1">
    <citation type="submission" date="2020-06" db="EMBL/GenBank/DDBJ databases">
        <authorList>
            <person name="Li T."/>
            <person name="Hu X."/>
            <person name="Zhang T."/>
            <person name="Song X."/>
            <person name="Zhang H."/>
            <person name="Dai N."/>
            <person name="Sheng W."/>
            <person name="Hou X."/>
            <person name="Wei L."/>
        </authorList>
    </citation>
    <scope>NUCLEOTIDE SEQUENCE</scope>
    <source>
        <strain evidence="3">KEN8</strain>
        <tissue evidence="3">Leaf</tissue>
    </source>
</reference>
<reference evidence="3" key="2">
    <citation type="journal article" date="2024" name="Plant">
        <title>Genomic evolution and insights into agronomic trait innovations of Sesamum species.</title>
        <authorList>
            <person name="Miao H."/>
            <person name="Wang L."/>
            <person name="Qu L."/>
            <person name="Liu H."/>
            <person name="Sun Y."/>
            <person name="Le M."/>
            <person name="Wang Q."/>
            <person name="Wei S."/>
            <person name="Zheng Y."/>
            <person name="Lin W."/>
            <person name="Duan Y."/>
            <person name="Cao H."/>
            <person name="Xiong S."/>
            <person name="Wang X."/>
            <person name="Wei L."/>
            <person name="Li C."/>
            <person name="Ma Q."/>
            <person name="Ju M."/>
            <person name="Zhao R."/>
            <person name="Li G."/>
            <person name="Mu C."/>
            <person name="Tian Q."/>
            <person name="Mei H."/>
            <person name="Zhang T."/>
            <person name="Gao T."/>
            <person name="Zhang H."/>
        </authorList>
    </citation>
    <scope>NUCLEOTIDE SEQUENCE</scope>
    <source>
        <strain evidence="3">KEN8</strain>
    </source>
</reference>
<evidence type="ECO:0000259" key="2">
    <source>
        <dbReference type="Pfam" id="PF10536"/>
    </source>
</evidence>
<dbReference type="Pfam" id="PF10536">
    <property type="entry name" value="PMD"/>
    <property type="match status" value="1"/>
</dbReference>
<gene>
    <name evidence="3" type="ORF">Scaly_3152500</name>
</gene>
<proteinExistence type="predicted"/>
<name>A0AAW2JEN8_9LAMI</name>
<evidence type="ECO:0000313" key="3">
    <source>
        <dbReference type="EMBL" id="KAL0292804.1"/>
    </source>
</evidence>